<dbReference type="SUPFAM" id="SSF55729">
    <property type="entry name" value="Acyl-CoA N-acyltransferases (Nat)"/>
    <property type="match status" value="1"/>
</dbReference>
<dbReference type="PANTHER" id="PTHR43072">
    <property type="entry name" value="N-ACETYLTRANSFERASE"/>
    <property type="match status" value="1"/>
</dbReference>
<dbReference type="Gene3D" id="3.40.630.30">
    <property type="match status" value="1"/>
</dbReference>
<sequence>MSTPTIRLATASDAAAVAAIYAPYVRDTAISFETTPPDTATMARRIDHTLQRLPWLVGEIGGRIVGYAYAGELRQRPAYRWAVEVSVYVDLTARRTGLGRELYRVLLDMLAAQGHVQAFAGITLPNDASIGLHRTLGFAHVGTWHDVGFKLGRWHDISWWQRRLREPADTPADPLAPPGQGCPVDQVTAPLGM</sequence>
<feature type="domain" description="N-acetyltransferase" evidence="3">
    <location>
        <begin position="4"/>
        <end position="164"/>
    </location>
</feature>
<accession>A0ABW3VFN1</accession>
<protein>
    <submittedName>
        <fullName evidence="4">Arsinothricin resistance N-acetyltransferase ArsN1 family B</fullName>
    </submittedName>
</protein>
<dbReference type="RefSeq" id="WP_346090674.1">
    <property type="nucleotide sequence ID" value="NZ_BAABKS010000013.1"/>
</dbReference>
<dbReference type="PROSITE" id="PS51186">
    <property type="entry name" value="GNAT"/>
    <property type="match status" value="1"/>
</dbReference>
<dbReference type="InterPro" id="IPR016181">
    <property type="entry name" value="Acyl_CoA_acyltransferase"/>
</dbReference>
<dbReference type="Pfam" id="PF13420">
    <property type="entry name" value="Acetyltransf_4"/>
    <property type="match status" value="1"/>
</dbReference>
<dbReference type="Proteomes" id="UP001597182">
    <property type="component" value="Unassembled WGS sequence"/>
</dbReference>
<keyword evidence="1" id="KW-0808">Transferase</keyword>
<evidence type="ECO:0000313" key="5">
    <source>
        <dbReference type="Proteomes" id="UP001597182"/>
    </source>
</evidence>
<name>A0ABW3VFN1_9PSEU</name>
<proteinExistence type="predicted"/>
<dbReference type="PANTHER" id="PTHR43072:SF23">
    <property type="entry name" value="UPF0039 PROTEIN C11D3.02C"/>
    <property type="match status" value="1"/>
</dbReference>
<organism evidence="4 5">
    <name type="scientific">Pseudonocardia benzenivorans</name>
    <dbReference type="NCBI Taxonomy" id="228005"/>
    <lineage>
        <taxon>Bacteria</taxon>
        <taxon>Bacillati</taxon>
        <taxon>Actinomycetota</taxon>
        <taxon>Actinomycetes</taxon>
        <taxon>Pseudonocardiales</taxon>
        <taxon>Pseudonocardiaceae</taxon>
        <taxon>Pseudonocardia</taxon>
    </lineage>
</organism>
<evidence type="ECO:0000256" key="2">
    <source>
        <dbReference type="ARBA" id="ARBA00023315"/>
    </source>
</evidence>
<keyword evidence="5" id="KW-1185">Reference proteome</keyword>
<dbReference type="EMBL" id="JBHTMB010000088">
    <property type="protein sequence ID" value="MFD1233837.1"/>
    <property type="molecule type" value="Genomic_DNA"/>
</dbReference>
<evidence type="ECO:0000256" key="1">
    <source>
        <dbReference type="ARBA" id="ARBA00022679"/>
    </source>
</evidence>
<gene>
    <name evidence="4" type="ORF">ACFQ34_11135</name>
</gene>
<reference evidence="5" key="1">
    <citation type="journal article" date="2019" name="Int. J. Syst. Evol. Microbiol.">
        <title>The Global Catalogue of Microorganisms (GCM) 10K type strain sequencing project: providing services to taxonomists for standard genome sequencing and annotation.</title>
        <authorList>
            <consortium name="The Broad Institute Genomics Platform"/>
            <consortium name="The Broad Institute Genome Sequencing Center for Infectious Disease"/>
            <person name="Wu L."/>
            <person name="Ma J."/>
        </authorList>
    </citation>
    <scope>NUCLEOTIDE SEQUENCE [LARGE SCALE GENOMIC DNA]</scope>
    <source>
        <strain evidence="5">CCUG 49018</strain>
    </source>
</reference>
<dbReference type="NCBIfam" id="NF040504">
    <property type="entry name" value="resist_ArsN1b"/>
    <property type="match status" value="1"/>
</dbReference>
<evidence type="ECO:0000313" key="4">
    <source>
        <dbReference type="EMBL" id="MFD1233837.1"/>
    </source>
</evidence>
<dbReference type="CDD" id="cd04301">
    <property type="entry name" value="NAT_SF"/>
    <property type="match status" value="1"/>
</dbReference>
<comment type="caution">
    <text evidence="4">The sequence shown here is derived from an EMBL/GenBank/DDBJ whole genome shotgun (WGS) entry which is preliminary data.</text>
</comment>
<evidence type="ECO:0000259" key="3">
    <source>
        <dbReference type="PROSITE" id="PS51186"/>
    </source>
</evidence>
<keyword evidence="2" id="KW-0012">Acyltransferase</keyword>
<dbReference type="InterPro" id="IPR000182">
    <property type="entry name" value="GNAT_dom"/>
</dbReference>